<sequence>MLARENEMFVRKLDQMEKERQSMYWVALKKSRESAAQDIQQVTSYMDSVDKATEDRIVLQLLRDAFYHYLLNRGDSREHLQAIMAMLNFSQQQKEEVSGKRGCSH</sequence>
<gene>
    <name evidence="2" type="ORF">GPUH_LOCUS16008</name>
</gene>
<name>A0A183E4W7_9BILA</name>
<evidence type="ECO:0000313" key="2">
    <source>
        <dbReference type="EMBL" id="VDN27085.1"/>
    </source>
</evidence>
<evidence type="ECO:0000259" key="1">
    <source>
        <dbReference type="PROSITE" id="PS50913"/>
    </source>
</evidence>
<dbReference type="OrthoDB" id="5865550at2759"/>
<evidence type="ECO:0000313" key="3">
    <source>
        <dbReference type="Proteomes" id="UP000271098"/>
    </source>
</evidence>
<dbReference type="PROSITE" id="PS50913">
    <property type="entry name" value="GRIP"/>
    <property type="match status" value="1"/>
</dbReference>
<dbReference type="EMBL" id="UYRT01083179">
    <property type="protein sequence ID" value="VDN27085.1"/>
    <property type="molecule type" value="Genomic_DNA"/>
</dbReference>
<accession>A0A183E4W7</accession>
<dbReference type="AlphaFoldDB" id="A0A183E4W7"/>
<keyword evidence="3" id="KW-1185">Reference proteome</keyword>
<reference evidence="4" key="1">
    <citation type="submission" date="2016-06" db="UniProtKB">
        <authorList>
            <consortium name="WormBaseParasite"/>
        </authorList>
    </citation>
    <scope>IDENTIFICATION</scope>
</reference>
<protein>
    <submittedName>
        <fullName evidence="4">GRIP domain-containing protein</fullName>
    </submittedName>
</protein>
<evidence type="ECO:0000313" key="4">
    <source>
        <dbReference type="WBParaSite" id="GPUH_0001603001-mRNA-1"/>
    </source>
</evidence>
<reference evidence="2 3" key="2">
    <citation type="submission" date="2018-11" db="EMBL/GenBank/DDBJ databases">
        <authorList>
            <consortium name="Pathogen Informatics"/>
        </authorList>
    </citation>
    <scope>NUCLEOTIDE SEQUENCE [LARGE SCALE GENOMIC DNA]</scope>
</reference>
<proteinExistence type="predicted"/>
<dbReference type="InterPro" id="IPR000237">
    <property type="entry name" value="GRIP_dom"/>
</dbReference>
<dbReference type="Proteomes" id="UP000271098">
    <property type="component" value="Unassembled WGS sequence"/>
</dbReference>
<dbReference type="WBParaSite" id="GPUH_0001603001-mRNA-1">
    <property type="protein sequence ID" value="GPUH_0001603001-mRNA-1"/>
    <property type="gene ID" value="GPUH_0001603001"/>
</dbReference>
<organism evidence="4">
    <name type="scientific">Gongylonema pulchrum</name>
    <dbReference type="NCBI Taxonomy" id="637853"/>
    <lineage>
        <taxon>Eukaryota</taxon>
        <taxon>Metazoa</taxon>
        <taxon>Ecdysozoa</taxon>
        <taxon>Nematoda</taxon>
        <taxon>Chromadorea</taxon>
        <taxon>Rhabditida</taxon>
        <taxon>Spirurina</taxon>
        <taxon>Spiruromorpha</taxon>
        <taxon>Spiruroidea</taxon>
        <taxon>Gongylonematidae</taxon>
        <taxon>Gongylonema</taxon>
    </lineage>
</organism>
<feature type="domain" description="GRIP" evidence="1">
    <location>
        <begin position="52"/>
        <end position="100"/>
    </location>
</feature>